<keyword evidence="2" id="KW-1185">Reference proteome</keyword>
<organism evidence="1 2">
    <name type="scientific">Nocardioides agri</name>
    <dbReference type="NCBI Taxonomy" id="2682843"/>
    <lineage>
        <taxon>Bacteria</taxon>
        <taxon>Bacillati</taxon>
        <taxon>Actinomycetota</taxon>
        <taxon>Actinomycetes</taxon>
        <taxon>Propionibacteriales</taxon>
        <taxon>Nocardioidaceae</taxon>
        <taxon>Nocardioides</taxon>
    </lineage>
</organism>
<evidence type="ECO:0000313" key="1">
    <source>
        <dbReference type="EMBL" id="MVQ51522.1"/>
    </source>
</evidence>
<dbReference type="RefSeq" id="WP_157346429.1">
    <property type="nucleotide sequence ID" value="NZ_WSEK01000005.1"/>
</dbReference>
<proteinExistence type="predicted"/>
<comment type="caution">
    <text evidence="1">The sequence shown here is derived from an EMBL/GenBank/DDBJ whole genome shotgun (WGS) entry which is preliminary data.</text>
</comment>
<reference evidence="1 2" key="1">
    <citation type="submission" date="2019-12" db="EMBL/GenBank/DDBJ databases">
        <authorList>
            <person name="Huq M.A."/>
        </authorList>
    </citation>
    <scope>NUCLEOTIDE SEQUENCE [LARGE SCALE GENOMIC DNA]</scope>
    <source>
        <strain evidence="1 2">MAH-18</strain>
    </source>
</reference>
<dbReference type="AlphaFoldDB" id="A0A6L6XXK9"/>
<dbReference type="EMBL" id="WSEK01000005">
    <property type="protein sequence ID" value="MVQ51522.1"/>
    <property type="molecule type" value="Genomic_DNA"/>
</dbReference>
<evidence type="ECO:0000313" key="2">
    <source>
        <dbReference type="Proteomes" id="UP000473525"/>
    </source>
</evidence>
<sequence>MGIGAQIDGWARRSQERAVVNAREASTALSRRRVEREEVDLFLRAHAPAPAPLGVRRPA</sequence>
<name>A0A6L6XXK9_9ACTN</name>
<gene>
    <name evidence="1" type="ORF">GON03_20280</name>
</gene>
<dbReference type="Proteomes" id="UP000473525">
    <property type="component" value="Unassembled WGS sequence"/>
</dbReference>
<accession>A0A6L6XXK9</accession>
<protein>
    <submittedName>
        <fullName evidence="1">Uncharacterized protein</fullName>
    </submittedName>
</protein>